<evidence type="ECO:0000313" key="1">
    <source>
        <dbReference type="EMBL" id="CAL8074472.1"/>
    </source>
</evidence>
<reference evidence="1 2" key="1">
    <citation type="submission" date="2024-08" db="EMBL/GenBank/DDBJ databases">
        <authorList>
            <person name="Cucini C."/>
            <person name="Frati F."/>
        </authorList>
    </citation>
    <scope>NUCLEOTIDE SEQUENCE [LARGE SCALE GENOMIC DNA]</scope>
</reference>
<keyword evidence="2" id="KW-1185">Reference proteome</keyword>
<comment type="caution">
    <text evidence="1">The sequence shown here is derived from an EMBL/GenBank/DDBJ whole genome shotgun (WGS) entry which is preliminary data.</text>
</comment>
<proteinExistence type="predicted"/>
<sequence length="391" mass="45401">MDVKSVFKKIISPFIGCFRPSVYEAGYIPLKKEEIESLTDDVKEGYEFHEENLQKRFGGLLKDIKIEVLTIEQDVSALKHLLGFYGDKSIAHKQQNGFLSMKYWDLFDILQGKSQNRSLREIVSNVHFNHMETAITLQVSKGYLQEANRLPLKLMYCANYIEYVKRGIVFGGTFDPFAPITNHLYIVMHSLYEPILQKAMDWTGFTITAYMRFLFDVVKFIFHPTIEVMLSRENSSYSYKHLERFFISFQECLRDPQFLYNCLMMWCVMKTIMAQLRLFRDFEGRSDEINADSALHILHVMEHEKVGRGEELLWETLSELETLLGYKATTPTGSVGVEVMQHFTKLATQYMETQQQNIGDYAAYSALLNFITTQPYNGTSCDNTHVQNVVK</sequence>
<dbReference type="EMBL" id="CAXLJM020000007">
    <property type="protein sequence ID" value="CAL8074472.1"/>
    <property type="molecule type" value="Genomic_DNA"/>
</dbReference>
<dbReference type="Proteomes" id="UP001642540">
    <property type="component" value="Unassembled WGS sequence"/>
</dbReference>
<name>A0ABP1PRF2_9HEXA</name>
<protein>
    <submittedName>
        <fullName evidence="1">Uncharacterized protein</fullName>
    </submittedName>
</protein>
<accession>A0ABP1PRF2</accession>
<gene>
    <name evidence="1" type="ORF">ODALV1_LOCUS2898</name>
</gene>
<evidence type="ECO:0000313" key="2">
    <source>
        <dbReference type="Proteomes" id="UP001642540"/>
    </source>
</evidence>
<organism evidence="1 2">
    <name type="scientific">Orchesella dallaii</name>
    <dbReference type="NCBI Taxonomy" id="48710"/>
    <lineage>
        <taxon>Eukaryota</taxon>
        <taxon>Metazoa</taxon>
        <taxon>Ecdysozoa</taxon>
        <taxon>Arthropoda</taxon>
        <taxon>Hexapoda</taxon>
        <taxon>Collembola</taxon>
        <taxon>Entomobryomorpha</taxon>
        <taxon>Entomobryoidea</taxon>
        <taxon>Orchesellidae</taxon>
        <taxon>Orchesellinae</taxon>
        <taxon>Orchesella</taxon>
    </lineage>
</organism>